<comment type="caution">
    <text evidence="7">The sequence shown here is derived from an EMBL/GenBank/DDBJ whole genome shotgun (WGS) entry which is preliminary data.</text>
</comment>
<dbReference type="PROSITE" id="PS00070">
    <property type="entry name" value="ALDEHYDE_DEHYDR_CYS"/>
    <property type="match status" value="1"/>
</dbReference>
<organism evidence="7 8">
    <name type="scientific">Alkalimonas cellulosilytica</name>
    <dbReference type="NCBI Taxonomy" id="3058395"/>
    <lineage>
        <taxon>Bacteria</taxon>
        <taxon>Pseudomonadati</taxon>
        <taxon>Pseudomonadota</taxon>
        <taxon>Gammaproteobacteria</taxon>
        <taxon>Alkalimonas</taxon>
    </lineage>
</organism>
<proteinExistence type="inferred from homology"/>
<feature type="domain" description="Aldehyde dehydrogenase" evidence="6">
    <location>
        <begin position="15"/>
        <end position="471"/>
    </location>
</feature>
<dbReference type="RefSeq" id="WP_330130001.1">
    <property type="nucleotide sequence ID" value="NZ_JAUHLI010000018.1"/>
</dbReference>
<accession>A0ABU7J8S7</accession>
<dbReference type="EMBL" id="JAUHLI010000018">
    <property type="protein sequence ID" value="MEE2002953.1"/>
    <property type="molecule type" value="Genomic_DNA"/>
</dbReference>
<dbReference type="InterPro" id="IPR016163">
    <property type="entry name" value="Ald_DH_C"/>
</dbReference>
<keyword evidence="2 5" id="KW-0560">Oxidoreductase</keyword>
<gene>
    <name evidence="7" type="ORF">QWY20_15960</name>
</gene>
<dbReference type="Pfam" id="PF00171">
    <property type="entry name" value="Aldedh"/>
    <property type="match status" value="1"/>
</dbReference>
<dbReference type="InterPro" id="IPR016161">
    <property type="entry name" value="Ald_DH/histidinol_DH"/>
</dbReference>
<dbReference type="EC" id="1.2.1.-" evidence="7"/>
<evidence type="ECO:0000256" key="2">
    <source>
        <dbReference type="ARBA" id="ARBA00023002"/>
    </source>
</evidence>
<evidence type="ECO:0000256" key="3">
    <source>
        <dbReference type="ARBA" id="ARBA00023027"/>
    </source>
</evidence>
<reference evidence="7 8" key="1">
    <citation type="submission" date="2023-07" db="EMBL/GenBank/DDBJ databases">
        <title>Alkalimonas sp., MEB108 novel, alkaliphilic bacterium isolated from Lonar Lake, India.</title>
        <authorList>
            <person name="Joshi A."/>
            <person name="Thite S."/>
        </authorList>
    </citation>
    <scope>NUCLEOTIDE SEQUENCE [LARGE SCALE GENOMIC DNA]</scope>
    <source>
        <strain evidence="7 8">MEB108</strain>
    </source>
</reference>
<dbReference type="InterPro" id="IPR016160">
    <property type="entry name" value="Ald_DH_CS_CYS"/>
</dbReference>
<evidence type="ECO:0000256" key="4">
    <source>
        <dbReference type="PROSITE-ProRule" id="PRU10007"/>
    </source>
</evidence>
<dbReference type="Gene3D" id="3.40.605.10">
    <property type="entry name" value="Aldehyde Dehydrogenase, Chain A, domain 1"/>
    <property type="match status" value="1"/>
</dbReference>
<keyword evidence="8" id="KW-1185">Reference proteome</keyword>
<dbReference type="InterPro" id="IPR016162">
    <property type="entry name" value="Ald_DH_N"/>
</dbReference>
<keyword evidence="3" id="KW-0520">NAD</keyword>
<dbReference type="InterPro" id="IPR029510">
    <property type="entry name" value="Ald_DH_CS_GLU"/>
</dbReference>
<evidence type="ECO:0000256" key="5">
    <source>
        <dbReference type="RuleBase" id="RU003345"/>
    </source>
</evidence>
<dbReference type="SUPFAM" id="SSF53720">
    <property type="entry name" value="ALDH-like"/>
    <property type="match status" value="1"/>
</dbReference>
<evidence type="ECO:0000259" key="6">
    <source>
        <dbReference type="Pfam" id="PF00171"/>
    </source>
</evidence>
<evidence type="ECO:0000256" key="1">
    <source>
        <dbReference type="ARBA" id="ARBA00009986"/>
    </source>
</evidence>
<feature type="active site" evidence="4">
    <location>
        <position position="249"/>
    </location>
</feature>
<evidence type="ECO:0000313" key="7">
    <source>
        <dbReference type="EMBL" id="MEE2002953.1"/>
    </source>
</evidence>
<evidence type="ECO:0000313" key="8">
    <source>
        <dbReference type="Proteomes" id="UP001336314"/>
    </source>
</evidence>
<dbReference type="Gene3D" id="3.40.309.10">
    <property type="entry name" value="Aldehyde Dehydrogenase, Chain A, domain 2"/>
    <property type="match status" value="1"/>
</dbReference>
<dbReference type="PROSITE" id="PS00687">
    <property type="entry name" value="ALDEHYDE_DEHYDR_GLU"/>
    <property type="match status" value="1"/>
</dbReference>
<sequence length="479" mass="50719">MRQTELLLDGKAQPSQSGAYFEVLAPATEQPLGRSARANAEDVNRAVALAQQGFVEWSALAPAKREACLLKAADIIEQQGLERLLELLMDESGSTIQKARFEIRYTVDLLRTAAGEARRLYGQTFPNDNPNRISMVLRQPLGVVAVVSPYNAPLSLLCKMTAFPLAAGNAVVIKPSEETPMIAVALGQILLEAGLPAKAISVLSGFGAECGAPLTEHPDVHCIALTGSTRTGQLVGASAARRMVRTQLELGGKSAALVLRDVDPAKAAAVVAQGIFTHSGQICMANSRAVVEAAIFDDFVAALKQQAEKLYLGDLRDERSAYGPLINRQAVHKVQQAVDEAVTAGATLLTGGKVQQGLVYQPTVLLHTPSHCTAWREELFGPVLSVIKVDNLAAGIACVNDSDYALSSAVLTKNMVWAMQAARAIQAGSVHIGMHAFQSNALAPIGGSKLSGVGRSGGAYSTAEFTDLKWISMELDDSL</sequence>
<name>A0ABU7J8S7_9GAMM</name>
<dbReference type="GO" id="GO:0016491">
    <property type="term" value="F:oxidoreductase activity"/>
    <property type="evidence" value="ECO:0007669"/>
    <property type="project" value="UniProtKB-KW"/>
</dbReference>
<dbReference type="Proteomes" id="UP001336314">
    <property type="component" value="Unassembled WGS sequence"/>
</dbReference>
<dbReference type="InterPro" id="IPR015590">
    <property type="entry name" value="Aldehyde_DH_dom"/>
</dbReference>
<comment type="similarity">
    <text evidence="1 5">Belongs to the aldehyde dehydrogenase family.</text>
</comment>
<protein>
    <submittedName>
        <fullName evidence="7">Aldehyde dehydrogenase family protein</fullName>
        <ecNumber evidence="7">1.2.1.-</ecNumber>
    </submittedName>
</protein>
<dbReference type="PANTHER" id="PTHR42986">
    <property type="entry name" value="BENZALDEHYDE DEHYDROGENASE YFMT"/>
    <property type="match status" value="1"/>
</dbReference>
<dbReference type="PANTHER" id="PTHR42986:SF1">
    <property type="entry name" value="BENZALDEHYDE DEHYDROGENASE YFMT"/>
    <property type="match status" value="1"/>
</dbReference>